<protein>
    <recommendedName>
        <fullName evidence="9">Major facilitator superfamily (MFS) profile domain-containing protein</fullName>
    </recommendedName>
</protein>
<feature type="transmembrane region" description="Helical" evidence="7">
    <location>
        <begin position="401"/>
        <end position="418"/>
    </location>
</feature>
<feature type="transmembrane region" description="Helical" evidence="7">
    <location>
        <begin position="208"/>
        <end position="231"/>
    </location>
</feature>
<dbReference type="InterPro" id="IPR036259">
    <property type="entry name" value="MFS_trans_sf"/>
</dbReference>
<feature type="compositionally biased region" description="Polar residues" evidence="6">
    <location>
        <begin position="1"/>
        <end position="10"/>
    </location>
</feature>
<dbReference type="Gene3D" id="1.20.1250.20">
    <property type="entry name" value="MFS general substrate transporter like domains"/>
    <property type="match status" value="2"/>
</dbReference>
<dbReference type="GO" id="GO:0016020">
    <property type="term" value="C:membrane"/>
    <property type="evidence" value="ECO:0007669"/>
    <property type="project" value="UniProtKB-SubCell"/>
</dbReference>
<proteinExistence type="predicted"/>
<dbReference type="AlphaFoldDB" id="A0A077W964"/>
<evidence type="ECO:0000256" key="5">
    <source>
        <dbReference type="ARBA" id="ARBA00023136"/>
    </source>
</evidence>
<feature type="transmembrane region" description="Helical" evidence="7">
    <location>
        <begin position="144"/>
        <end position="162"/>
    </location>
</feature>
<feature type="transmembrane region" description="Helical" evidence="7">
    <location>
        <begin position="371"/>
        <end position="394"/>
    </location>
</feature>
<evidence type="ECO:0000256" key="6">
    <source>
        <dbReference type="SAM" id="MobiDB-lite"/>
    </source>
</evidence>
<dbReference type="InterPro" id="IPR011701">
    <property type="entry name" value="MFS"/>
</dbReference>
<keyword evidence="5 7" id="KW-0472">Membrane</keyword>
<gene>
    <name evidence="8" type="ORF">LRAMOSA00008</name>
</gene>
<dbReference type="SUPFAM" id="SSF103473">
    <property type="entry name" value="MFS general substrate transporter"/>
    <property type="match status" value="1"/>
</dbReference>
<evidence type="ECO:0000256" key="4">
    <source>
        <dbReference type="ARBA" id="ARBA00022989"/>
    </source>
</evidence>
<evidence type="ECO:0000313" key="8">
    <source>
        <dbReference type="EMBL" id="CDS02603.1"/>
    </source>
</evidence>
<dbReference type="PANTHER" id="PTHR43791:SF36">
    <property type="entry name" value="TRANSPORTER, PUTATIVE (AFU_ORTHOLOGUE AFUA_6G08340)-RELATED"/>
    <property type="match status" value="1"/>
</dbReference>
<keyword evidence="2" id="KW-0813">Transport</keyword>
<organism evidence="8">
    <name type="scientific">Lichtheimia ramosa</name>
    <dbReference type="NCBI Taxonomy" id="688394"/>
    <lineage>
        <taxon>Eukaryota</taxon>
        <taxon>Fungi</taxon>
        <taxon>Fungi incertae sedis</taxon>
        <taxon>Mucoromycota</taxon>
        <taxon>Mucoromycotina</taxon>
        <taxon>Mucoromycetes</taxon>
        <taxon>Mucorales</taxon>
        <taxon>Lichtheimiaceae</taxon>
        <taxon>Lichtheimia</taxon>
    </lineage>
</organism>
<dbReference type="EMBL" id="LK023313">
    <property type="protein sequence ID" value="CDS02603.1"/>
    <property type="molecule type" value="Genomic_DNA"/>
</dbReference>
<comment type="subcellular location">
    <subcellularLocation>
        <location evidence="1">Membrane</location>
        <topology evidence="1">Multi-pass membrane protein</topology>
    </subcellularLocation>
</comment>
<feature type="transmembrane region" description="Helical" evidence="7">
    <location>
        <begin position="174"/>
        <end position="196"/>
    </location>
</feature>
<keyword evidence="3 7" id="KW-0812">Transmembrane</keyword>
<evidence type="ECO:0000256" key="7">
    <source>
        <dbReference type="SAM" id="Phobius"/>
    </source>
</evidence>
<evidence type="ECO:0008006" key="9">
    <source>
        <dbReference type="Google" id="ProtNLM"/>
    </source>
</evidence>
<name>A0A077W964_9FUNG</name>
<evidence type="ECO:0000256" key="1">
    <source>
        <dbReference type="ARBA" id="ARBA00004141"/>
    </source>
</evidence>
<dbReference type="GO" id="GO:0022857">
    <property type="term" value="F:transmembrane transporter activity"/>
    <property type="evidence" value="ECO:0007669"/>
    <property type="project" value="InterPro"/>
</dbReference>
<keyword evidence="4 7" id="KW-1133">Transmembrane helix</keyword>
<feature type="region of interest" description="Disordered" evidence="6">
    <location>
        <begin position="1"/>
        <end position="55"/>
    </location>
</feature>
<sequence>MTNSAQQQYQEKIETENTERNTPYNDPESIKYNNAETATSLSDPEKDSSNKIQRPFVKSPEENKVALNSSAVLGLYEDTGITGSQFSWLGSIYFIGHLACQPINNILIQKLPVGRYLGACISIWGLVMLGTALCNTFAQLMAVRFLLGLFEGTAFPCVYLIVNTLFRRSEQTSMYGLVFMANGCGSIFGGLVTYGISQMGHQHDIMMWRWNHIIFGSMTVPLGILCFFFLVDNAKSWVLHLTEEEKAITEDRIQDNAVVRHQKIKWSQIREACKEIRLWCICLANLGLNLQTGALQVFSAQYIKQLGDFTPGESILLKIPTGIATVLGVVFATLVARRTRQICYTGAFMSTVCLAGCIILAVVQSGPAKLVGVYLCYGATGGYSLLATTIGANISGYSKKIFYNGAYVTFFGLGNFIGPLVMLDYQAPRYIGAMTGFCIGNGVAIVCFLIMRLWMAKENRDRLMNPPAEAVDAHLDLSDRQNRNFIYRL</sequence>
<dbReference type="OrthoDB" id="6730379at2759"/>
<dbReference type="PANTHER" id="PTHR43791">
    <property type="entry name" value="PERMEASE-RELATED"/>
    <property type="match status" value="1"/>
</dbReference>
<feature type="transmembrane region" description="Helical" evidence="7">
    <location>
        <begin position="315"/>
        <end position="335"/>
    </location>
</feature>
<feature type="transmembrane region" description="Helical" evidence="7">
    <location>
        <begin position="342"/>
        <end position="365"/>
    </location>
</feature>
<accession>A0A077W964</accession>
<dbReference type="Pfam" id="PF07690">
    <property type="entry name" value="MFS_1"/>
    <property type="match status" value="1"/>
</dbReference>
<reference evidence="8" key="1">
    <citation type="journal article" date="2014" name="Genome Announc.">
        <title>De novo whole-genome sequence and genome annotation of Lichtheimia ramosa.</title>
        <authorList>
            <person name="Linde J."/>
            <person name="Schwartze V."/>
            <person name="Binder U."/>
            <person name="Lass-Florl C."/>
            <person name="Voigt K."/>
            <person name="Horn F."/>
        </authorList>
    </citation>
    <scope>NUCLEOTIDE SEQUENCE</scope>
    <source>
        <strain evidence="8">JMRC FSU:6197</strain>
    </source>
</reference>
<evidence type="ECO:0000256" key="3">
    <source>
        <dbReference type="ARBA" id="ARBA00022692"/>
    </source>
</evidence>
<feature type="transmembrane region" description="Helical" evidence="7">
    <location>
        <begin position="116"/>
        <end position="138"/>
    </location>
</feature>
<feature type="transmembrane region" description="Helical" evidence="7">
    <location>
        <begin position="430"/>
        <end position="454"/>
    </location>
</feature>
<feature type="transmembrane region" description="Helical" evidence="7">
    <location>
        <begin position="278"/>
        <end position="303"/>
    </location>
</feature>
<evidence type="ECO:0000256" key="2">
    <source>
        <dbReference type="ARBA" id="ARBA00022448"/>
    </source>
</evidence>
<feature type="compositionally biased region" description="Polar residues" evidence="6">
    <location>
        <begin position="31"/>
        <end position="42"/>
    </location>
</feature>